<comment type="caution">
    <text evidence="2">The sequence shown here is derived from an EMBL/GenBank/DDBJ whole genome shotgun (WGS) entry which is preliminary data.</text>
</comment>
<dbReference type="AlphaFoldDB" id="A0A8X6Q6A3"/>
<feature type="chain" id="PRO_5036491652" evidence="1">
    <location>
        <begin position="22"/>
        <end position="81"/>
    </location>
</feature>
<dbReference type="Proteomes" id="UP000887013">
    <property type="component" value="Unassembled WGS sequence"/>
</dbReference>
<feature type="signal peptide" evidence="1">
    <location>
        <begin position="1"/>
        <end position="21"/>
    </location>
</feature>
<feature type="non-terminal residue" evidence="2">
    <location>
        <position position="81"/>
    </location>
</feature>
<reference evidence="2" key="1">
    <citation type="submission" date="2020-08" db="EMBL/GenBank/DDBJ databases">
        <title>Multicomponent nature underlies the extraordinary mechanical properties of spider dragline silk.</title>
        <authorList>
            <person name="Kono N."/>
            <person name="Nakamura H."/>
            <person name="Mori M."/>
            <person name="Yoshida Y."/>
            <person name="Ohtoshi R."/>
            <person name="Malay A.D."/>
            <person name="Moran D.A.P."/>
            <person name="Tomita M."/>
            <person name="Numata K."/>
            <person name="Arakawa K."/>
        </authorList>
    </citation>
    <scope>NUCLEOTIDE SEQUENCE</scope>
</reference>
<evidence type="ECO:0000256" key="1">
    <source>
        <dbReference type="SAM" id="SignalP"/>
    </source>
</evidence>
<proteinExistence type="predicted"/>
<keyword evidence="3" id="KW-1185">Reference proteome</keyword>
<dbReference type="EMBL" id="BMAW01077110">
    <property type="protein sequence ID" value="GFU04664.1"/>
    <property type="molecule type" value="Genomic_DNA"/>
</dbReference>
<gene>
    <name evidence="2" type="primary">Sb_9</name>
    <name evidence="2" type="ORF">NPIL_650491</name>
</gene>
<evidence type="ECO:0000313" key="3">
    <source>
        <dbReference type="Proteomes" id="UP000887013"/>
    </source>
</evidence>
<protein>
    <submittedName>
        <fullName evidence="2">Serine proteinase stubble</fullName>
    </submittedName>
</protein>
<keyword evidence="1" id="KW-0732">Signal</keyword>
<organism evidence="2 3">
    <name type="scientific">Nephila pilipes</name>
    <name type="common">Giant wood spider</name>
    <name type="synonym">Nephila maculata</name>
    <dbReference type="NCBI Taxonomy" id="299642"/>
    <lineage>
        <taxon>Eukaryota</taxon>
        <taxon>Metazoa</taxon>
        <taxon>Ecdysozoa</taxon>
        <taxon>Arthropoda</taxon>
        <taxon>Chelicerata</taxon>
        <taxon>Arachnida</taxon>
        <taxon>Araneae</taxon>
        <taxon>Araneomorphae</taxon>
        <taxon>Entelegynae</taxon>
        <taxon>Araneoidea</taxon>
        <taxon>Nephilidae</taxon>
        <taxon>Nephila</taxon>
    </lineage>
</organism>
<accession>A0A8X6Q6A3</accession>
<evidence type="ECO:0000313" key="2">
    <source>
        <dbReference type="EMBL" id="GFU04664.1"/>
    </source>
</evidence>
<name>A0A8X6Q6A3_NEPPI</name>
<sequence>MLERTVLVLLIVIQTASTSGAYSPFFLRSSSHHENRKNDPGRVIHKTPLKNLDLPASTTNPQKFLDQNFFYNVMNVAQYLQ</sequence>